<dbReference type="GO" id="GO:0016787">
    <property type="term" value="F:hydrolase activity"/>
    <property type="evidence" value="ECO:0007669"/>
    <property type="project" value="UniProtKB-KW"/>
</dbReference>
<dbReference type="EMBL" id="LFBV01000007">
    <property type="protein sequence ID" value="OKH92214.1"/>
    <property type="molecule type" value="Genomic_DNA"/>
</dbReference>
<proteinExistence type="predicted"/>
<dbReference type="NCBIfam" id="TIGR01509">
    <property type="entry name" value="HAD-SF-IA-v3"/>
    <property type="match status" value="1"/>
</dbReference>
<dbReference type="PANTHER" id="PTHR43611:SF3">
    <property type="entry name" value="FLAVIN MONONUCLEOTIDE HYDROLASE 1, CHLOROPLATIC"/>
    <property type="match status" value="1"/>
</dbReference>
<dbReference type="Proteomes" id="UP000186455">
    <property type="component" value="Unassembled WGS sequence"/>
</dbReference>
<dbReference type="Pfam" id="PF00702">
    <property type="entry name" value="Hydrolase"/>
    <property type="match status" value="1"/>
</dbReference>
<reference evidence="1 2" key="1">
    <citation type="submission" date="2015-06" db="EMBL/GenBank/DDBJ databases">
        <title>Cloning and characterization of the uncialamcin biosynthetic gene cluster.</title>
        <authorList>
            <person name="Yan X."/>
            <person name="Huang T."/>
            <person name="Ge H."/>
            <person name="Shen B."/>
        </authorList>
    </citation>
    <scope>NUCLEOTIDE SEQUENCE [LARGE SCALE GENOMIC DNA]</scope>
    <source>
        <strain evidence="1 2">DCA2648</strain>
    </source>
</reference>
<dbReference type="Gene3D" id="3.40.50.1000">
    <property type="entry name" value="HAD superfamily/HAD-like"/>
    <property type="match status" value="1"/>
</dbReference>
<organism evidence="1 2">
    <name type="scientific">Streptomyces uncialis</name>
    <dbReference type="NCBI Taxonomy" id="1048205"/>
    <lineage>
        <taxon>Bacteria</taxon>
        <taxon>Bacillati</taxon>
        <taxon>Actinomycetota</taxon>
        <taxon>Actinomycetes</taxon>
        <taxon>Kitasatosporales</taxon>
        <taxon>Streptomycetaceae</taxon>
        <taxon>Streptomyces</taxon>
    </lineage>
</organism>
<accession>A0A1Q4V324</accession>
<dbReference type="SFLD" id="SFLDS00003">
    <property type="entry name" value="Haloacid_Dehalogenase"/>
    <property type="match status" value="1"/>
</dbReference>
<evidence type="ECO:0000313" key="1">
    <source>
        <dbReference type="EMBL" id="OKH92214.1"/>
    </source>
</evidence>
<gene>
    <name evidence="1" type="ORF">AB852_25120</name>
</gene>
<dbReference type="AlphaFoldDB" id="A0A1Q4V324"/>
<keyword evidence="2" id="KW-1185">Reference proteome</keyword>
<evidence type="ECO:0000313" key="2">
    <source>
        <dbReference type="Proteomes" id="UP000186455"/>
    </source>
</evidence>
<sequence length="203" mass="21658">MLCDVDGVIRHYDTDGVTRLERAVGLPEGTTAAVAYAPHNDLPLLLGRISREQWGESIARELTGRVGAPDAERLAREFVRADFHADPVVVDLLRRVRERCPLVLVTNATVWLDADLARLGLTGLAHQVVNSSLIGVAKPDPRIYGIAAERAGAAPARCLFVDDREENIEAAVALGMTGHLFRDAAGLRAALAPVTGAGPSSVL</sequence>
<comment type="caution">
    <text evidence="1">The sequence shown here is derived from an EMBL/GenBank/DDBJ whole genome shotgun (WGS) entry which is preliminary data.</text>
</comment>
<dbReference type="SUPFAM" id="SSF56784">
    <property type="entry name" value="HAD-like"/>
    <property type="match status" value="1"/>
</dbReference>
<dbReference type="STRING" id="1048205.AB852_25120"/>
<dbReference type="InterPro" id="IPR023214">
    <property type="entry name" value="HAD_sf"/>
</dbReference>
<name>A0A1Q4V324_9ACTN</name>
<dbReference type="SFLD" id="SFLDG01129">
    <property type="entry name" value="C1.5:_HAD__Beta-PGM__Phosphata"/>
    <property type="match status" value="1"/>
</dbReference>
<keyword evidence="1" id="KW-0378">Hydrolase</keyword>
<dbReference type="InterPro" id="IPR036412">
    <property type="entry name" value="HAD-like_sf"/>
</dbReference>
<dbReference type="InterPro" id="IPR006439">
    <property type="entry name" value="HAD-SF_hydro_IA"/>
</dbReference>
<dbReference type="PANTHER" id="PTHR43611">
    <property type="entry name" value="ALPHA-D-GLUCOSE 1-PHOSPHATE PHOSPHATASE"/>
    <property type="match status" value="1"/>
</dbReference>
<protein>
    <submittedName>
        <fullName evidence="1">Hydrolase</fullName>
    </submittedName>
</protein>